<reference evidence="1" key="2">
    <citation type="submission" date="2020-09" db="EMBL/GenBank/DDBJ databases">
        <authorList>
            <person name="Sun Q."/>
            <person name="Kim S."/>
        </authorList>
    </citation>
    <scope>NUCLEOTIDE SEQUENCE</scope>
    <source>
        <strain evidence="1">KCTC 22164</strain>
    </source>
</reference>
<evidence type="ECO:0000313" key="1">
    <source>
        <dbReference type="EMBL" id="GGW82384.1"/>
    </source>
</evidence>
<comment type="caution">
    <text evidence="1">The sequence shown here is derived from an EMBL/GenBank/DDBJ whole genome shotgun (WGS) entry which is preliminary data.</text>
</comment>
<dbReference type="AlphaFoldDB" id="A0A918JI97"/>
<gene>
    <name evidence="1" type="ORF">GCM10007391_14280</name>
</gene>
<evidence type="ECO:0000313" key="2">
    <source>
        <dbReference type="Proteomes" id="UP000631300"/>
    </source>
</evidence>
<dbReference type="RefSeq" id="WP_189404834.1">
    <property type="nucleotide sequence ID" value="NZ_BMXP01000003.1"/>
</dbReference>
<proteinExistence type="predicted"/>
<organism evidence="1 2">
    <name type="scientific">Alteromonas halophila</name>
    <dbReference type="NCBI Taxonomy" id="516698"/>
    <lineage>
        <taxon>Bacteria</taxon>
        <taxon>Pseudomonadati</taxon>
        <taxon>Pseudomonadota</taxon>
        <taxon>Gammaproteobacteria</taxon>
        <taxon>Alteromonadales</taxon>
        <taxon>Alteromonadaceae</taxon>
        <taxon>Alteromonas/Salinimonas group</taxon>
        <taxon>Alteromonas</taxon>
    </lineage>
</organism>
<keyword evidence="2" id="KW-1185">Reference proteome</keyword>
<accession>A0A918JI97</accession>
<dbReference type="EMBL" id="BMXP01000003">
    <property type="protein sequence ID" value="GGW82384.1"/>
    <property type="molecule type" value="Genomic_DNA"/>
</dbReference>
<name>A0A918JI97_9ALTE</name>
<sequence>MNSPTLVITTVNPFGDIEHQAECFNSWKSAGYNVVSYNSQSEAERLLEYGFTEGDVKIIDDSETTFKQNNKYLPKIHPIIQSLMGTDNNVIITNSDIYALHCIPMGGILSSLAPSLAMTRRELLSLNMLDMRDNIFYRGGLDLFYFSSGELKKLNSALKQCEAKDDMAFGVPGWDYLVGAILLSKLQGKIVDGAVIGHQYHKNTYSGLSDFTPYGRDIKRLLNLASADPYWVAEAFSKIIAESSTVNAKERCSLQRFFHYNGVNREQRKKYAYEKELQDIDGIINNVESVKLYSIFEKVESEKDWGVANQFINACFIKTSLFKAKIFALWNYIECVHGGEIKPTTEYPEGNLHAVMIENCLSVPEIKRAIAVFDVFSSELINHNIFNRRLFDYLVLSSNDKTNLKILKKLKSCINGV</sequence>
<protein>
    <submittedName>
        <fullName evidence="1">Uncharacterized protein</fullName>
    </submittedName>
</protein>
<dbReference type="Proteomes" id="UP000631300">
    <property type="component" value="Unassembled WGS sequence"/>
</dbReference>
<reference evidence="1" key="1">
    <citation type="journal article" date="2014" name="Int. J. Syst. Evol. Microbiol.">
        <title>Complete genome sequence of Corynebacterium casei LMG S-19264T (=DSM 44701T), isolated from a smear-ripened cheese.</title>
        <authorList>
            <consortium name="US DOE Joint Genome Institute (JGI-PGF)"/>
            <person name="Walter F."/>
            <person name="Albersmeier A."/>
            <person name="Kalinowski J."/>
            <person name="Ruckert C."/>
        </authorList>
    </citation>
    <scope>NUCLEOTIDE SEQUENCE</scope>
    <source>
        <strain evidence="1">KCTC 22164</strain>
    </source>
</reference>